<dbReference type="EMBL" id="JBHTCP010000050">
    <property type="protein sequence ID" value="MFC7373110.1"/>
    <property type="molecule type" value="Genomic_DNA"/>
</dbReference>
<accession>A0ABW2NUU2</accession>
<sequence length="173" mass="19338">MENEKFVKESRTVKSAVVLPPDTNNHKTLFGGKLMAYIDDVAAIAAIRHARKHVVTASTDSVDFLHPIKEGHAVCLEAFVTWTHKTSMEVFVKVIAENLLSGERKVCAVSFLTFVALGEDGKPVPVPKAVPETPEEKWLHDHASERAVARKKRREESKRLAQEFGVKKPWDEA</sequence>
<dbReference type="PANTHER" id="PTHR11049:SF24">
    <property type="entry name" value="CYTOSOLIC ACYL COENZYME A THIOESTER HYDROLASE"/>
    <property type="match status" value="1"/>
</dbReference>
<dbReference type="PANTHER" id="PTHR11049">
    <property type="entry name" value="ACYL COENZYME A THIOESTER HYDROLASE"/>
    <property type="match status" value="1"/>
</dbReference>
<evidence type="ECO:0000256" key="4">
    <source>
        <dbReference type="SAM" id="MobiDB-lite"/>
    </source>
</evidence>
<dbReference type="PROSITE" id="PS51770">
    <property type="entry name" value="HOTDOG_ACOT"/>
    <property type="match status" value="1"/>
</dbReference>
<dbReference type="InterPro" id="IPR029069">
    <property type="entry name" value="HotDog_dom_sf"/>
</dbReference>
<evidence type="ECO:0000259" key="5">
    <source>
        <dbReference type="PROSITE" id="PS51770"/>
    </source>
</evidence>
<proteinExistence type="inferred from homology"/>
<feature type="domain" description="HotDog ACOT-type" evidence="5">
    <location>
        <begin position="8"/>
        <end position="120"/>
    </location>
</feature>
<evidence type="ECO:0000256" key="3">
    <source>
        <dbReference type="PROSITE-ProRule" id="PRU01106"/>
    </source>
</evidence>
<keyword evidence="7" id="KW-1185">Reference proteome</keyword>
<gene>
    <name evidence="6" type="ORF">ACFQPF_15830</name>
</gene>
<reference evidence="7" key="1">
    <citation type="journal article" date="2019" name="Int. J. Syst. Evol. Microbiol.">
        <title>The Global Catalogue of Microorganisms (GCM) 10K type strain sequencing project: providing services to taxonomists for standard genome sequencing and annotation.</title>
        <authorList>
            <consortium name="The Broad Institute Genomics Platform"/>
            <consortium name="The Broad Institute Genome Sequencing Center for Infectious Disease"/>
            <person name="Wu L."/>
            <person name="Ma J."/>
        </authorList>
    </citation>
    <scope>NUCLEOTIDE SEQUENCE [LARGE SCALE GENOMIC DNA]</scope>
    <source>
        <strain evidence="7">NBRC 106396</strain>
    </source>
</reference>
<dbReference type="InterPro" id="IPR040170">
    <property type="entry name" value="Cytosol_ACT"/>
</dbReference>
<evidence type="ECO:0000256" key="1">
    <source>
        <dbReference type="ARBA" id="ARBA00010458"/>
    </source>
</evidence>
<comment type="similarity">
    <text evidence="1">Belongs to the acyl coenzyme A hydrolase family.</text>
</comment>
<feature type="region of interest" description="Disordered" evidence="4">
    <location>
        <begin position="125"/>
        <end position="173"/>
    </location>
</feature>
<organism evidence="6 7">
    <name type="scientific">Fictibacillus iocasae</name>
    <dbReference type="NCBI Taxonomy" id="2715437"/>
    <lineage>
        <taxon>Bacteria</taxon>
        <taxon>Bacillati</taxon>
        <taxon>Bacillota</taxon>
        <taxon>Bacilli</taxon>
        <taxon>Bacillales</taxon>
        <taxon>Fictibacillaceae</taxon>
        <taxon>Fictibacillus</taxon>
    </lineage>
</organism>
<dbReference type="SUPFAM" id="SSF54637">
    <property type="entry name" value="Thioesterase/thiol ester dehydrase-isomerase"/>
    <property type="match status" value="1"/>
</dbReference>
<keyword evidence="2 3" id="KW-0378">Hydrolase</keyword>
<dbReference type="Proteomes" id="UP001596549">
    <property type="component" value="Unassembled WGS sequence"/>
</dbReference>
<dbReference type="Gene3D" id="3.10.129.10">
    <property type="entry name" value="Hotdog Thioesterase"/>
    <property type="match status" value="1"/>
</dbReference>
<feature type="compositionally biased region" description="Basic and acidic residues" evidence="4">
    <location>
        <begin position="134"/>
        <end position="173"/>
    </location>
</feature>
<dbReference type="CDD" id="cd03442">
    <property type="entry name" value="BFIT_BACH"/>
    <property type="match status" value="1"/>
</dbReference>
<evidence type="ECO:0000313" key="6">
    <source>
        <dbReference type="EMBL" id="MFC7373110.1"/>
    </source>
</evidence>
<dbReference type="InterPro" id="IPR006683">
    <property type="entry name" value="Thioestr_dom"/>
</dbReference>
<comment type="caution">
    <text evidence="6">The sequence shown here is derived from an EMBL/GenBank/DDBJ whole genome shotgun (WGS) entry which is preliminary data.</text>
</comment>
<evidence type="ECO:0000313" key="7">
    <source>
        <dbReference type="Proteomes" id="UP001596549"/>
    </source>
</evidence>
<dbReference type="GO" id="GO:0047617">
    <property type="term" value="F:fatty acyl-CoA hydrolase activity"/>
    <property type="evidence" value="ECO:0007669"/>
    <property type="project" value="UniProtKB-EC"/>
</dbReference>
<dbReference type="InterPro" id="IPR033120">
    <property type="entry name" value="HOTDOG_ACOT"/>
</dbReference>
<dbReference type="Pfam" id="PF03061">
    <property type="entry name" value="4HBT"/>
    <property type="match status" value="1"/>
</dbReference>
<dbReference type="EC" id="3.1.2.20" evidence="6"/>
<name>A0ABW2NUU2_9BACL</name>
<dbReference type="RefSeq" id="WP_379750711.1">
    <property type="nucleotide sequence ID" value="NZ_JBHTCP010000050.1"/>
</dbReference>
<evidence type="ECO:0000256" key="2">
    <source>
        <dbReference type="ARBA" id="ARBA00022801"/>
    </source>
</evidence>
<protein>
    <submittedName>
        <fullName evidence="6">Acyl-CoA thioesterase</fullName>
        <ecNumber evidence="6">3.1.2.20</ecNumber>
    </submittedName>
</protein>